<gene>
    <name evidence="4" type="ORF">METZ01_LOCUS168760</name>
</gene>
<protein>
    <recommendedName>
        <fullName evidence="3">POTRA domain-containing protein</fullName>
    </recommendedName>
</protein>
<dbReference type="PROSITE" id="PS51779">
    <property type="entry name" value="POTRA"/>
    <property type="match status" value="2"/>
</dbReference>
<accession>A0A382BPZ4</accession>
<evidence type="ECO:0000259" key="3">
    <source>
        <dbReference type="PROSITE" id="PS51779"/>
    </source>
</evidence>
<organism evidence="4">
    <name type="scientific">marine metagenome</name>
    <dbReference type="NCBI Taxonomy" id="408172"/>
    <lineage>
        <taxon>unclassified sequences</taxon>
        <taxon>metagenomes</taxon>
        <taxon>ecological metagenomes</taxon>
    </lineage>
</organism>
<name>A0A382BPZ4_9ZZZZ</name>
<keyword evidence="2" id="KW-0472">Membrane</keyword>
<evidence type="ECO:0000256" key="1">
    <source>
        <dbReference type="ARBA" id="ARBA00004370"/>
    </source>
</evidence>
<feature type="domain" description="POTRA" evidence="3">
    <location>
        <begin position="89"/>
        <end position="176"/>
    </location>
</feature>
<dbReference type="Gene3D" id="3.10.20.310">
    <property type="entry name" value="membrane protein fhac"/>
    <property type="match status" value="3"/>
</dbReference>
<dbReference type="EMBL" id="UINC01030849">
    <property type="protein sequence ID" value="SVB15906.1"/>
    <property type="molecule type" value="Genomic_DNA"/>
</dbReference>
<evidence type="ECO:0000256" key="2">
    <source>
        <dbReference type="ARBA" id="ARBA00023136"/>
    </source>
</evidence>
<dbReference type="Pfam" id="PF07244">
    <property type="entry name" value="POTRA"/>
    <property type="match status" value="2"/>
</dbReference>
<feature type="non-terminal residue" evidence="4">
    <location>
        <position position="219"/>
    </location>
</feature>
<feature type="domain" description="POTRA" evidence="3">
    <location>
        <begin position="16"/>
        <end position="88"/>
    </location>
</feature>
<reference evidence="4" key="1">
    <citation type="submission" date="2018-05" db="EMBL/GenBank/DDBJ databases">
        <authorList>
            <person name="Lanie J.A."/>
            <person name="Ng W.-L."/>
            <person name="Kazmierczak K.M."/>
            <person name="Andrzejewski T.M."/>
            <person name="Davidsen T.M."/>
            <person name="Wayne K.J."/>
            <person name="Tettelin H."/>
            <person name="Glass J.I."/>
            <person name="Rusch D."/>
            <person name="Podicherti R."/>
            <person name="Tsui H.-C.T."/>
            <person name="Winkler M.E."/>
        </authorList>
    </citation>
    <scope>NUCLEOTIDE SEQUENCE</scope>
</reference>
<proteinExistence type="predicted"/>
<comment type="subcellular location">
    <subcellularLocation>
        <location evidence="1">Membrane</location>
    </subcellularLocation>
</comment>
<dbReference type="InterPro" id="IPR010827">
    <property type="entry name" value="BamA/TamA_POTRA"/>
</dbReference>
<evidence type="ECO:0000313" key="4">
    <source>
        <dbReference type="EMBL" id="SVB15906.1"/>
    </source>
</evidence>
<dbReference type="InterPro" id="IPR034746">
    <property type="entry name" value="POTRA"/>
</dbReference>
<dbReference type="GO" id="GO:0019867">
    <property type="term" value="C:outer membrane"/>
    <property type="evidence" value="ECO:0007669"/>
    <property type="project" value="InterPro"/>
</dbReference>
<feature type="non-terminal residue" evidence="4">
    <location>
        <position position="1"/>
    </location>
</feature>
<sequence>LPLCFVCVFAQVPSAIKILDVEVEGNVVTTDRMIRYTASLKVGDEVSPGDFAKAVKRMWRLGMFSDIQIRLDEETEEGIKITIVVEETPILGKISFNGNKKVKDSQLEEKLMLVSGQRLKLNMVHEKIQELKTLYAEEGFLLAEIESELSHAKTVRSNDPKILEITKDLIFHIKENRKVKIGAIKFDGNKSFSDWRLKRVVKNTKQQKWYLFWRSYFDT</sequence>
<dbReference type="AlphaFoldDB" id="A0A382BPZ4"/>